<dbReference type="EMBL" id="BGPR01150657">
    <property type="protein sequence ID" value="GBL54996.1"/>
    <property type="molecule type" value="Genomic_DNA"/>
</dbReference>
<evidence type="ECO:0000313" key="2">
    <source>
        <dbReference type="Proteomes" id="UP000499080"/>
    </source>
</evidence>
<dbReference type="Proteomes" id="UP000499080">
    <property type="component" value="Unassembled WGS sequence"/>
</dbReference>
<gene>
    <name evidence="1" type="ORF">AVEN_13266_1</name>
</gene>
<name>A0A4Y1ZKT8_ARAVE</name>
<comment type="caution">
    <text evidence="1">The sequence shown here is derived from an EMBL/GenBank/DDBJ whole genome shotgun (WGS) entry which is preliminary data.</text>
</comment>
<sequence length="133" mass="15700">MRSLEVFLKDKRYDIVEEALQFAKHTCEEMGIPVVKRRTVQEDEYYARTESCRRAADFGPRTEKETELHKFMQSLVENYNELPADGILTEIPHLRRFLKAAKVPKEEPLGWTSLRFLEFVVEYELFDSVPNLT</sequence>
<dbReference type="AlphaFoldDB" id="A0A4Y1ZKT8"/>
<proteinExistence type="predicted"/>
<protein>
    <submittedName>
        <fullName evidence="1">Uncharacterized protein</fullName>
    </submittedName>
</protein>
<organism evidence="1 2">
    <name type="scientific">Araneus ventricosus</name>
    <name type="common">Orbweaver spider</name>
    <name type="synonym">Epeira ventricosa</name>
    <dbReference type="NCBI Taxonomy" id="182803"/>
    <lineage>
        <taxon>Eukaryota</taxon>
        <taxon>Metazoa</taxon>
        <taxon>Ecdysozoa</taxon>
        <taxon>Arthropoda</taxon>
        <taxon>Chelicerata</taxon>
        <taxon>Arachnida</taxon>
        <taxon>Araneae</taxon>
        <taxon>Araneomorphae</taxon>
        <taxon>Entelegynae</taxon>
        <taxon>Araneoidea</taxon>
        <taxon>Araneidae</taxon>
        <taxon>Araneus</taxon>
    </lineage>
</organism>
<accession>A0A4Y1ZKT8</accession>
<reference evidence="1 2" key="1">
    <citation type="journal article" date="2019" name="Sci. Rep.">
        <title>Orb-weaving spider Araneus ventricosus genome elucidates the spidroin gene catalogue.</title>
        <authorList>
            <person name="Kono N."/>
            <person name="Nakamura H."/>
            <person name="Ohtoshi R."/>
            <person name="Moran D.A.P."/>
            <person name="Shinohara A."/>
            <person name="Yoshida Y."/>
            <person name="Fujiwara M."/>
            <person name="Mori M."/>
            <person name="Tomita M."/>
            <person name="Arakawa K."/>
        </authorList>
    </citation>
    <scope>NUCLEOTIDE SEQUENCE [LARGE SCALE GENOMIC DNA]</scope>
</reference>
<keyword evidence="2" id="KW-1185">Reference proteome</keyword>
<evidence type="ECO:0000313" key="1">
    <source>
        <dbReference type="EMBL" id="GBL54996.1"/>
    </source>
</evidence>